<dbReference type="Proteomes" id="UP000325785">
    <property type="component" value="Chromosome"/>
</dbReference>
<evidence type="ECO:0000313" key="2">
    <source>
        <dbReference type="EMBL" id="QEW29081.1"/>
    </source>
</evidence>
<dbReference type="EMBL" id="CP031598">
    <property type="protein sequence ID" value="QEW29081.1"/>
    <property type="molecule type" value="Genomic_DNA"/>
</dbReference>
<accession>A0A0T5PET9</accession>
<evidence type="ECO:0000313" key="1">
    <source>
        <dbReference type="EMBL" id="KRS19585.1"/>
    </source>
</evidence>
<dbReference type="AlphaFoldDB" id="A0A0T5PET9"/>
<organism evidence="1 3">
    <name type="scientific">Roseovarius indicus</name>
    <dbReference type="NCBI Taxonomy" id="540747"/>
    <lineage>
        <taxon>Bacteria</taxon>
        <taxon>Pseudomonadati</taxon>
        <taxon>Pseudomonadota</taxon>
        <taxon>Alphaproteobacteria</taxon>
        <taxon>Rhodobacterales</taxon>
        <taxon>Roseobacteraceae</taxon>
        <taxon>Roseovarius</taxon>
    </lineage>
</organism>
<dbReference type="STRING" id="540747.SAMN04488031_102579"/>
<sequence>MTQAASRSAVDRVELDKRITFHDADQIMEVDFSDFRFDTSQIVNAFYDRLEERIADTGEDQWFFLVNLNGTRIDPEAWTAYSRRGRALNYAHSMGSVRFDASDETRAQILRAANTEAFDPNLFDNRDDAVLRLRGLPSKRRVARVTHDSNYATADFVRRVSFDRDKVIMEVDFSHFTFHHSRDVDDFYDFLEERIKESDRRWFFLVNLNECEILPGAWVRYAYRGKRLNEAGSLGSVRFAAGSETAEDIRLRAETQGFRPNIRNTRDEALGLIEEMRAELLQDQ</sequence>
<dbReference type="OrthoDB" id="7820300at2"/>
<keyword evidence="3" id="KW-1185">Reference proteome</keyword>
<reference evidence="2 4" key="2">
    <citation type="submission" date="2018-08" db="EMBL/GenBank/DDBJ databases">
        <title>Genetic Globetrotter - A new plasmid hitch-hiking vast phylogenetic and geographic distances.</title>
        <authorList>
            <person name="Vollmers J."/>
            <person name="Petersen J."/>
        </authorList>
    </citation>
    <scope>NUCLEOTIDE SEQUENCE [LARGE SCALE GENOMIC DNA]</scope>
    <source>
        <strain evidence="2 4">DSM 26383</strain>
    </source>
</reference>
<evidence type="ECO:0000313" key="3">
    <source>
        <dbReference type="Proteomes" id="UP000051401"/>
    </source>
</evidence>
<protein>
    <submittedName>
        <fullName evidence="1">Uncharacterized protein</fullName>
    </submittedName>
</protein>
<dbReference type="PATRIC" id="fig|540747.5.peg.348"/>
<proteinExistence type="predicted"/>
<dbReference type="EMBL" id="LAXI01000001">
    <property type="protein sequence ID" value="KRS19585.1"/>
    <property type="molecule type" value="Genomic_DNA"/>
</dbReference>
<name>A0A0T5PET9_9RHOB</name>
<dbReference type="RefSeq" id="WP_057812635.1">
    <property type="nucleotide sequence ID" value="NZ_CP031598.1"/>
</dbReference>
<dbReference type="Proteomes" id="UP000051401">
    <property type="component" value="Unassembled WGS sequence"/>
</dbReference>
<dbReference type="KEGG" id="rid:RIdsm_04923"/>
<reference evidence="1 3" key="1">
    <citation type="submission" date="2015-04" db="EMBL/GenBank/DDBJ databases">
        <title>The draft genome sequence of Roseovarius indicus B108T.</title>
        <authorList>
            <person name="Li G."/>
            <person name="Lai Q."/>
            <person name="Shao Z."/>
            <person name="Yan P."/>
        </authorList>
    </citation>
    <scope>NUCLEOTIDE SEQUENCE [LARGE SCALE GENOMIC DNA]</scope>
    <source>
        <strain evidence="1 3">B108</strain>
    </source>
</reference>
<gene>
    <name evidence="2" type="ORF">RIdsm_04923</name>
    <name evidence="1" type="ORF">XM52_01730</name>
</gene>
<evidence type="ECO:0000313" key="4">
    <source>
        <dbReference type="Proteomes" id="UP000325785"/>
    </source>
</evidence>